<comment type="function">
    <text evidence="3">Protein-arginine rhamnosyltransferase that catalyzes the transfer of a single rhamnose to elongation factor P (EF-P) on 'Lys-32', a modification required for EF-P-dependent rescue of polyproline stalled ribosomes.</text>
</comment>
<keyword evidence="1" id="KW-0328">Glycosyltransferase</keyword>
<evidence type="ECO:0000256" key="3">
    <source>
        <dbReference type="ARBA" id="ARBA00024303"/>
    </source>
</evidence>
<dbReference type="KEGG" id="teq:TEQUI_1213"/>
<accession>A0A654KII0</accession>
<dbReference type="Proteomes" id="UP000007472">
    <property type="component" value="Chromosome"/>
</dbReference>
<dbReference type="EMBL" id="CP002456">
    <property type="protein sequence ID" value="ADU92134.1"/>
    <property type="molecule type" value="Genomic_DNA"/>
</dbReference>
<evidence type="ECO:0000256" key="7">
    <source>
        <dbReference type="ARBA" id="ARBA00048472"/>
    </source>
</evidence>
<dbReference type="GO" id="GO:0106361">
    <property type="term" value="F:protein-arginine rhamnosyltransferase activity"/>
    <property type="evidence" value="ECO:0007669"/>
    <property type="project" value="InterPro"/>
</dbReference>
<name>A0A654KII0_TAYEM</name>
<proteinExistence type="inferred from homology"/>
<dbReference type="Pfam" id="PF10093">
    <property type="entry name" value="EarP"/>
    <property type="match status" value="1"/>
</dbReference>
<evidence type="ECO:0000256" key="4">
    <source>
        <dbReference type="ARBA" id="ARBA00024346"/>
    </source>
</evidence>
<evidence type="ECO:0000256" key="5">
    <source>
        <dbReference type="ARBA" id="ARBA00024416"/>
    </source>
</evidence>
<keyword evidence="2" id="KW-0808">Transferase</keyword>
<evidence type="ECO:0000313" key="9">
    <source>
        <dbReference type="Proteomes" id="UP000007472"/>
    </source>
</evidence>
<protein>
    <recommendedName>
        <fullName evidence="5">Protein-arginine rhamnosyltransferase</fullName>
    </recommendedName>
    <alternativeName>
        <fullName evidence="6">EF-P arginine rhamnosyltransferase</fullName>
    </alternativeName>
</protein>
<dbReference type="InterPro" id="IPR016633">
    <property type="entry name" value="EarP"/>
</dbReference>
<organism evidence="8 9">
    <name type="scientific">Taylorella equigenitalis (strain MCE9)</name>
    <dbReference type="NCBI Taxonomy" id="937774"/>
    <lineage>
        <taxon>Bacteria</taxon>
        <taxon>Pseudomonadati</taxon>
        <taxon>Pseudomonadota</taxon>
        <taxon>Betaproteobacteria</taxon>
        <taxon>Burkholderiales</taxon>
        <taxon>Alcaligenaceae</taxon>
        <taxon>Taylorella</taxon>
    </lineage>
</organism>
<evidence type="ECO:0000313" key="8">
    <source>
        <dbReference type="EMBL" id="ADU92134.1"/>
    </source>
</evidence>
<dbReference type="AlphaFoldDB" id="A0A654KII0"/>
<gene>
    <name evidence="8" type="ordered locus">TEQUI_1213</name>
</gene>
<comment type="catalytic activity">
    <reaction evidence="7">
        <text>dTDP-beta-L-rhamnose + L-arginyl-[protein] = N(omega)-(alpha-L-rhamnosyl)-L-arginyl-[protein] + dTDP + H(+)</text>
        <dbReference type="Rhea" id="RHEA:66692"/>
        <dbReference type="Rhea" id="RHEA-COMP:10532"/>
        <dbReference type="Rhea" id="RHEA-COMP:17096"/>
        <dbReference type="ChEBI" id="CHEBI:15378"/>
        <dbReference type="ChEBI" id="CHEBI:29965"/>
        <dbReference type="ChEBI" id="CHEBI:57510"/>
        <dbReference type="ChEBI" id="CHEBI:58369"/>
        <dbReference type="ChEBI" id="CHEBI:167445"/>
    </reaction>
    <physiologicalReaction direction="left-to-right" evidence="7">
        <dbReference type="Rhea" id="RHEA:66693"/>
    </physiologicalReaction>
</comment>
<evidence type="ECO:0000256" key="2">
    <source>
        <dbReference type="ARBA" id="ARBA00022679"/>
    </source>
</evidence>
<comment type="similarity">
    <text evidence="4">Belongs to the glycosyltransferase 104 family.</text>
</comment>
<reference evidence="8 9" key="1">
    <citation type="journal article" date="2011" name="J. Bacteriol.">
        <title>Genome sequence of Taylorella equigenitalis MCE9, the causative agent of contagious equine metritis.</title>
        <authorList>
            <person name="Hebert L."/>
            <person name="Moumen B."/>
            <person name="Duquesne F."/>
            <person name="Breuil M.F."/>
            <person name="Laugier C."/>
            <person name="Batto J.M."/>
            <person name="Renault P."/>
            <person name="Petry S."/>
        </authorList>
    </citation>
    <scope>NUCLEOTIDE SEQUENCE [LARGE SCALE GENOMIC DNA]</scope>
    <source>
        <strain evidence="8 9">MCE9</strain>
    </source>
</reference>
<evidence type="ECO:0000256" key="6">
    <source>
        <dbReference type="ARBA" id="ARBA00030025"/>
    </source>
</evidence>
<evidence type="ECO:0000256" key="1">
    <source>
        <dbReference type="ARBA" id="ARBA00022676"/>
    </source>
</evidence>
<sequence>MTQTPTSIDIFCNVIDNYGDIGVSWRLSKTLPLYINPTKVRFFTNKKSTFKTLVPKLNEKNIVAEFYEDLHDAKFQDLIPADLVIEAFGCDLPQTYIKNMPSNTKLWINLEYISAEKWIESYHLMPSIQKNGVKKFFFMPGFTAKSGGLLHADLSNCDFINDEFSNNSCSKSLLDWISEHIGESLSIHKKNGDGIITIFTYPQAPISRLIEKIQSSKLRDKKIAYLIPKSVFEKSPCISKIHLNKNHQIYVCDFVPHSDFDYLLRVGNLNIVRGEDSMVRAIWIHSPFLWNIYPQTEDTHLKKLEAWLEIGKFSDDYKKATLSLNNPKMPIENLVKYVESVFEDKNVNKEFDDFRDYCQNKVPNLCREIKDFFTKITQNK</sequence>